<feature type="repeat" description="ANK" evidence="3">
    <location>
        <begin position="70"/>
        <end position="102"/>
    </location>
</feature>
<dbReference type="OrthoDB" id="159630at2759"/>
<protein>
    <submittedName>
        <fullName evidence="4">Uncharacterized protein</fullName>
    </submittedName>
</protein>
<dbReference type="EMBL" id="KI913969">
    <property type="protein sequence ID" value="ETV98625.1"/>
    <property type="molecule type" value="Genomic_DNA"/>
</dbReference>
<dbReference type="GeneID" id="20085791"/>
<name>A0A024TWS4_9STRA</name>
<dbReference type="RefSeq" id="XP_008872822.1">
    <property type="nucleotide sequence ID" value="XM_008874600.1"/>
</dbReference>
<dbReference type="VEuPathDB" id="FungiDB:H310_08741"/>
<organism evidence="4">
    <name type="scientific">Aphanomyces invadans</name>
    <dbReference type="NCBI Taxonomy" id="157072"/>
    <lineage>
        <taxon>Eukaryota</taxon>
        <taxon>Sar</taxon>
        <taxon>Stramenopiles</taxon>
        <taxon>Oomycota</taxon>
        <taxon>Saprolegniomycetes</taxon>
        <taxon>Saprolegniales</taxon>
        <taxon>Verrucalvaceae</taxon>
        <taxon>Aphanomyces</taxon>
    </lineage>
</organism>
<dbReference type="SUPFAM" id="SSF48403">
    <property type="entry name" value="Ankyrin repeat"/>
    <property type="match status" value="1"/>
</dbReference>
<dbReference type="InterPro" id="IPR002110">
    <property type="entry name" value="Ankyrin_rpt"/>
</dbReference>
<keyword evidence="1" id="KW-0677">Repeat</keyword>
<dbReference type="PANTHER" id="PTHR24201:SF16">
    <property type="entry name" value="ANKYRIN-1-LIKE-RELATED"/>
    <property type="match status" value="1"/>
</dbReference>
<dbReference type="STRING" id="157072.A0A024TWS4"/>
<accession>A0A024TWS4</accession>
<proteinExistence type="predicted"/>
<dbReference type="PANTHER" id="PTHR24201">
    <property type="entry name" value="ANK_REP_REGION DOMAIN-CONTAINING PROTEIN"/>
    <property type="match status" value="1"/>
</dbReference>
<gene>
    <name evidence="4" type="ORF">H310_08741</name>
</gene>
<dbReference type="Gene3D" id="1.25.40.20">
    <property type="entry name" value="Ankyrin repeat-containing domain"/>
    <property type="match status" value="2"/>
</dbReference>
<dbReference type="PROSITE" id="PS50297">
    <property type="entry name" value="ANK_REP_REGION"/>
    <property type="match status" value="2"/>
</dbReference>
<dbReference type="GO" id="GO:0005634">
    <property type="term" value="C:nucleus"/>
    <property type="evidence" value="ECO:0007669"/>
    <property type="project" value="TreeGrafter"/>
</dbReference>
<dbReference type="AlphaFoldDB" id="A0A024TWS4"/>
<dbReference type="InterPro" id="IPR036770">
    <property type="entry name" value="Ankyrin_rpt-contain_sf"/>
</dbReference>
<dbReference type="PROSITE" id="PS50088">
    <property type="entry name" value="ANK_REPEAT"/>
    <property type="match status" value="2"/>
</dbReference>
<evidence type="ECO:0000313" key="4">
    <source>
        <dbReference type="EMBL" id="ETV98625.1"/>
    </source>
</evidence>
<dbReference type="SMART" id="SM00248">
    <property type="entry name" value="ANK"/>
    <property type="match status" value="4"/>
</dbReference>
<evidence type="ECO:0000256" key="1">
    <source>
        <dbReference type="ARBA" id="ARBA00022737"/>
    </source>
</evidence>
<evidence type="ECO:0000256" key="3">
    <source>
        <dbReference type="PROSITE-ProRule" id="PRU00023"/>
    </source>
</evidence>
<reference evidence="4" key="1">
    <citation type="submission" date="2013-12" db="EMBL/GenBank/DDBJ databases">
        <title>The Genome Sequence of Aphanomyces invadans NJM9701.</title>
        <authorList>
            <consortium name="The Broad Institute Genomics Platform"/>
            <person name="Russ C."/>
            <person name="Tyler B."/>
            <person name="van West P."/>
            <person name="Dieguez-Uribeondo J."/>
            <person name="Young S.K."/>
            <person name="Zeng Q."/>
            <person name="Gargeya S."/>
            <person name="Fitzgerald M."/>
            <person name="Abouelleil A."/>
            <person name="Alvarado L."/>
            <person name="Chapman S.B."/>
            <person name="Gainer-Dewar J."/>
            <person name="Goldberg J."/>
            <person name="Griggs A."/>
            <person name="Gujja S."/>
            <person name="Hansen M."/>
            <person name="Howarth C."/>
            <person name="Imamovic A."/>
            <person name="Ireland A."/>
            <person name="Larimer J."/>
            <person name="McCowan C."/>
            <person name="Murphy C."/>
            <person name="Pearson M."/>
            <person name="Poon T.W."/>
            <person name="Priest M."/>
            <person name="Roberts A."/>
            <person name="Saif S."/>
            <person name="Shea T."/>
            <person name="Sykes S."/>
            <person name="Wortman J."/>
            <person name="Nusbaum C."/>
            <person name="Birren B."/>
        </authorList>
    </citation>
    <scope>NUCLEOTIDE SEQUENCE [LARGE SCALE GENOMIC DNA]</scope>
    <source>
        <strain evidence="4">NJM9701</strain>
    </source>
</reference>
<dbReference type="Pfam" id="PF12796">
    <property type="entry name" value="Ank_2"/>
    <property type="match status" value="1"/>
</dbReference>
<dbReference type="InterPro" id="IPR050776">
    <property type="entry name" value="Ank_Repeat/CDKN_Inhibitor"/>
</dbReference>
<feature type="repeat" description="ANK" evidence="3">
    <location>
        <begin position="37"/>
        <end position="69"/>
    </location>
</feature>
<dbReference type="eggNOG" id="KOG0504">
    <property type="taxonomic scope" value="Eukaryota"/>
</dbReference>
<evidence type="ECO:0000256" key="2">
    <source>
        <dbReference type="ARBA" id="ARBA00023043"/>
    </source>
</evidence>
<sequence>MDEIDLELTDAVSRGDVDTVAMWVTSGRVDVNVPDRDGDVPLLVAAKKNQCAMVEVLLQYGAWLDAVDAHGWTALMEAALHGHEDVVRVLLKWGCEKSLRNAEGLHALDIAVQYGHGQIVFLLCEGHDPGVGFF</sequence>
<feature type="non-terminal residue" evidence="4">
    <location>
        <position position="1"/>
    </location>
</feature>
<keyword evidence="2 3" id="KW-0040">ANK repeat</keyword>
<dbReference type="Pfam" id="PF00023">
    <property type="entry name" value="Ank"/>
    <property type="match status" value="1"/>
</dbReference>